<evidence type="ECO:0000313" key="3">
    <source>
        <dbReference type="Proteomes" id="UP000325577"/>
    </source>
</evidence>
<dbReference type="GO" id="GO:0004672">
    <property type="term" value="F:protein kinase activity"/>
    <property type="evidence" value="ECO:0007669"/>
    <property type="project" value="TreeGrafter"/>
</dbReference>
<feature type="domain" description="BUB1 N-terminal" evidence="1">
    <location>
        <begin position="16"/>
        <end position="173"/>
    </location>
</feature>
<protein>
    <recommendedName>
        <fullName evidence="1">BUB1 N-terminal domain-containing protein</fullName>
    </recommendedName>
</protein>
<dbReference type="EMBL" id="CM018037">
    <property type="protein sequence ID" value="KAA8539550.1"/>
    <property type="molecule type" value="Genomic_DNA"/>
</dbReference>
<dbReference type="InterPro" id="IPR013212">
    <property type="entry name" value="Mad3/Bub1_I"/>
</dbReference>
<dbReference type="Proteomes" id="UP000325577">
    <property type="component" value="Linkage Group LG14"/>
</dbReference>
<reference evidence="2 3" key="1">
    <citation type="submission" date="2019-09" db="EMBL/GenBank/DDBJ databases">
        <title>A chromosome-level genome assembly of the Chinese tupelo Nyssa sinensis.</title>
        <authorList>
            <person name="Yang X."/>
            <person name="Kang M."/>
            <person name="Yang Y."/>
            <person name="Xiong H."/>
            <person name="Wang M."/>
            <person name="Zhang Z."/>
            <person name="Wang Z."/>
            <person name="Wu H."/>
            <person name="Ma T."/>
            <person name="Liu J."/>
            <person name="Xi Z."/>
        </authorList>
    </citation>
    <scope>NUCLEOTIDE SEQUENCE [LARGE SCALE GENOMIC DNA]</scope>
    <source>
        <strain evidence="2">J267</strain>
        <tissue evidence="2">Leaf</tissue>
    </source>
</reference>
<dbReference type="PANTHER" id="PTHR14030">
    <property type="entry name" value="MITOTIC CHECKPOINT SERINE/THREONINE-PROTEIN KINASE BUB1"/>
    <property type="match status" value="1"/>
</dbReference>
<name>A0A5J5BAP2_9ASTE</name>
<dbReference type="GO" id="GO:0007094">
    <property type="term" value="P:mitotic spindle assembly checkpoint signaling"/>
    <property type="evidence" value="ECO:0007669"/>
    <property type="project" value="InterPro"/>
</dbReference>
<dbReference type="PROSITE" id="PS51489">
    <property type="entry name" value="BUB1_N"/>
    <property type="match status" value="1"/>
</dbReference>
<dbReference type="Gene3D" id="1.25.40.430">
    <property type="match status" value="1"/>
</dbReference>
<dbReference type="OrthoDB" id="248495at2759"/>
<evidence type="ECO:0000259" key="1">
    <source>
        <dbReference type="PROSITE" id="PS51489"/>
    </source>
</evidence>
<organism evidence="2 3">
    <name type="scientific">Nyssa sinensis</name>
    <dbReference type="NCBI Taxonomy" id="561372"/>
    <lineage>
        <taxon>Eukaryota</taxon>
        <taxon>Viridiplantae</taxon>
        <taxon>Streptophyta</taxon>
        <taxon>Embryophyta</taxon>
        <taxon>Tracheophyta</taxon>
        <taxon>Spermatophyta</taxon>
        <taxon>Magnoliopsida</taxon>
        <taxon>eudicotyledons</taxon>
        <taxon>Gunneridae</taxon>
        <taxon>Pentapetalae</taxon>
        <taxon>asterids</taxon>
        <taxon>Cornales</taxon>
        <taxon>Nyssaceae</taxon>
        <taxon>Nyssa</taxon>
    </lineage>
</organism>
<evidence type="ECO:0000313" key="2">
    <source>
        <dbReference type="EMBL" id="KAA8539550.1"/>
    </source>
</evidence>
<dbReference type="PANTHER" id="PTHR14030:SF2">
    <property type="entry name" value="OS11G0128700 PROTEIN"/>
    <property type="match status" value="1"/>
</dbReference>
<sequence length="599" mass="68335">MASSNSTLHNDLFSSLISDIKTYTGKDPLIPWLRGIRKMRDCLPPRLLKEKLPRFLQKCAQTFETDRRYSNDLRYLRVWLQLMDFVDDPRAVLRTMETNRIGTKRSLFYQAYALYYEKLKKFEEAEKMYHSGVQNLAEPIDELQKSYEQFLHRMKCHKNKRIQCQERRTANRPLSAGSCPRNIDETKENNQNICGVDDRPTGTWTKESLSETQRSCKNVENKSVLEESSWNEMAMSESIHTGVAVSSCDAELSRGASMKKGVMGDTGHGSYFKQQVGTEAESYEPSKFCSDDTVVVKFVDTAIVGKSRAEDACHHGLVEPTINTKEALNAINSMFREPLELAVVGRRSRRSQHKADQGLNNGFEVFVDENLDYEIGSSNQNVEKGCLLPQYNRSQIQQPLQEPLQIYIDDEENNEVKQRVNEKENLEKSKVQQLTEDAIISTSHVNAFVFPSPKDLPSELSDDVDAEKSPQARIREDTVVRRFVGSTISDEPEVENVCHHGLVEPTINLKEAMDDINSMFGKPIDFVRTQRSKKQDKEPARKNNYGGFVILPDDELDCEQKQSWPSSSAKNESDLFEPTVCSKEALDAINKMFGMPLDF</sequence>
<dbReference type="Pfam" id="PF08311">
    <property type="entry name" value="Mad3_BUB1_I"/>
    <property type="match status" value="1"/>
</dbReference>
<gene>
    <name evidence="2" type="ORF">F0562_026242</name>
</gene>
<proteinExistence type="predicted"/>
<dbReference type="SMART" id="SM00777">
    <property type="entry name" value="Mad3_BUB1_I"/>
    <property type="match status" value="1"/>
</dbReference>
<accession>A0A5J5BAP2</accession>
<dbReference type="AlphaFoldDB" id="A0A5J5BAP2"/>
<dbReference type="InterPro" id="IPR015661">
    <property type="entry name" value="Bub1/Mad3"/>
</dbReference>
<keyword evidence="3" id="KW-1185">Reference proteome</keyword>
<dbReference type="GO" id="GO:0051754">
    <property type="term" value="P:meiotic sister chromatid cohesion, centromeric"/>
    <property type="evidence" value="ECO:0007669"/>
    <property type="project" value="TreeGrafter"/>
</dbReference>
<dbReference type="FunFam" id="1.25.40.430:FF:000005">
    <property type="entry name" value="Mad3/BUB1 homology region 1"/>
    <property type="match status" value="1"/>
</dbReference>